<evidence type="ECO:0000313" key="1">
    <source>
        <dbReference type="EMBL" id="KRO28030.1"/>
    </source>
</evidence>
<accession>A0A0R2NQU8</accession>
<proteinExistence type="predicted"/>
<gene>
    <name evidence="1" type="ORF">DY78_GL002707</name>
</gene>
<evidence type="ECO:0000313" key="2">
    <source>
        <dbReference type="Proteomes" id="UP000050920"/>
    </source>
</evidence>
<dbReference type="RefSeq" id="WP_024625957.1">
    <property type="nucleotide sequence ID" value="NZ_AYGX02000055.1"/>
</dbReference>
<dbReference type="EMBL" id="AYGX02000055">
    <property type="protein sequence ID" value="KRO28030.1"/>
    <property type="molecule type" value="Genomic_DNA"/>
</dbReference>
<organism evidence="1 2">
    <name type="scientific">Lactiplantibacillus fabifermentans DSM 21115</name>
    <dbReference type="NCBI Taxonomy" id="1413187"/>
    <lineage>
        <taxon>Bacteria</taxon>
        <taxon>Bacillati</taxon>
        <taxon>Bacillota</taxon>
        <taxon>Bacilli</taxon>
        <taxon>Lactobacillales</taxon>
        <taxon>Lactobacillaceae</taxon>
        <taxon>Lactiplantibacillus</taxon>
    </lineage>
</organism>
<reference evidence="1 2" key="1">
    <citation type="journal article" date="2015" name="Genome Announc.">
        <title>Expanding the biotechnology potential of lactobacilli through comparative genomics of 213 strains and associated genera.</title>
        <authorList>
            <person name="Sun Z."/>
            <person name="Harris H.M."/>
            <person name="McCann A."/>
            <person name="Guo C."/>
            <person name="Argimon S."/>
            <person name="Zhang W."/>
            <person name="Yang X."/>
            <person name="Jeffery I.B."/>
            <person name="Cooney J.C."/>
            <person name="Kagawa T.F."/>
            <person name="Liu W."/>
            <person name="Song Y."/>
            <person name="Salvetti E."/>
            <person name="Wrobel A."/>
            <person name="Rasinkangas P."/>
            <person name="Parkhill J."/>
            <person name="Rea M.C."/>
            <person name="O'Sullivan O."/>
            <person name="Ritari J."/>
            <person name="Douillard F.P."/>
            <person name="Paul Ross R."/>
            <person name="Yang R."/>
            <person name="Briner A.E."/>
            <person name="Felis G.E."/>
            <person name="de Vos W.M."/>
            <person name="Barrangou R."/>
            <person name="Klaenhammer T.R."/>
            <person name="Caufield P.W."/>
            <person name="Cui Y."/>
            <person name="Zhang H."/>
            <person name="O'Toole P.W."/>
        </authorList>
    </citation>
    <scope>NUCLEOTIDE SEQUENCE [LARGE SCALE GENOMIC DNA]</scope>
    <source>
        <strain evidence="1 2">DSM 21115</strain>
    </source>
</reference>
<protein>
    <submittedName>
        <fullName evidence="1">Uncharacterized protein</fullName>
    </submittedName>
</protein>
<keyword evidence="2" id="KW-1185">Reference proteome</keyword>
<dbReference type="Proteomes" id="UP000050920">
    <property type="component" value="Unassembled WGS sequence"/>
</dbReference>
<name>A0A0R2NQU8_9LACO</name>
<dbReference type="AlphaFoldDB" id="A0A0R2NQU8"/>
<sequence length="106" mass="11832">MYEIPQTLAAAQTLAQDRQMSVTAVIQQGLQNWAQELLAEGFEGNYYTAKFTSAGLQITAITGDQVYVATDIQADDFVQRFKTADHATLLLLQTKIRTLIDQHQLN</sequence>
<comment type="caution">
    <text evidence="1">The sequence shown here is derived from an EMBL/GenBank/DDBJ whole genome shotgun (WGS) entry which is preliminary data.</text>
</comment>